<accession>A0A543IVM1</accession>
<evidence type="ECO:0000313" key="4">
    <source>
        <dbReference type="Proteomes" id="UP000319213"/>
    </source>
</evidence>
<evidence type="ECO:0000256" key="1">
    <source>
        <dbReference type="ARBA" id="ARBA00023002"/>
    </source>
</evidence>
<dbReference type="PANTHER" id="PTHR43364">
    <property type="entry name" value="NADH-SPECIFIC METHYLGLYOXAL REDUCTASE-RELATED"/>
    <property type="match status" value="1"/>
</dbReference>
<dbReference type="GO" id="GO:0005829">
    <property type="term" value="C:cytosol"/>
    <property type="evidence" value="ECO:0007669"/>
    <property type="project" value="TreeGrafter"/>
</dbReference>
<dbReference type="OrthoDB" id="9768793at2"/>
<dbReference type="SUPFAM" id="SSF51430">
    <property type="entry name" value="NAD(P)-linked oxidoreductase"/>
    <property type="match status" value="1"/>
</dbReference>
<evidence type="ECO:0000259" key="2">
    <source>
        <dbReference type="Pfam" id="PF00248"/>
    </source>
</evidence>
<keyword evidence="4" id="KW-1185">Reference proteome</keyword>
<gene>
    <name evidence="3" type="ORF">FHX40_1306</name>
</gene>
<dbReference type="RefSeq" id="WP_142258772.1">
    <property type="nucleotide sequence ID" value="NZ_BMPV01000003.1"/>
</dbReference>
<evidence type="ECO:0000313" key="3">
    <source>
        <dbReference type="EMBL" id="TQM74626.1"/>
    </source>
</evidence>
<dbReference type="CDD" id="cd19086">
    <property type="entry name" value="AKR_AKR11C1"/>
    <property type="match status" value="1"/>
</dbReference>
<dbReference type="InterPro" id="IPR023210">
    <property type="entry name" value="NADP_OxRdtase_dom"/>
</dbReference>
<reference evidence="3 4" key="1">
    <citation type="submission" date="2019-06" db="EMBL/GenBank/DDBJ databases">
        <title>Sequencing the genomes of 1000 actinobacteria strains.</title>
        <authorList>
            <person name="Klenk H.-P."/>
        </authorList>
    </citation>
    <scope>NUCLEOTIDE SEQUENCE [LARGE SCALE GENOMIC DNA]</scope>
    <source>
        <strain evidence="3 4">DSM 43186</strain>
    </source>
</reference>
<comment type="caution">
    <text evidence="3">The sequence shown here is derived from an EMBL/GenBank/DDBJ whole genome shotgun (WGS) entry which is preliminary data.</text>
</comment>
<proteinExistence type="predicted"/>
<protein>
    <submittedName>
        <fullName evidence="3">Aryl-alcohol dehydrogenase-like predicted oxidoreductase</fullName>
    </submittedName>
</protein>
<dbReference type="Gene3D" id="3.20.20.100">
    <property type="entry name" value="NADP-dependent oxidoreductase domain"/>
    <property type="match status" value="1"/>
</dbReference>
<sequence length="342" mass="37200">MSVAKRTLGRSGIEVSAIGFGAWAIGGPLWSPDGTALGWGEVDDDESLAALRRALELGITFIDTADVYGAGHSERIIGRAIAGRRDEVVIATKFGNVFDETTRTLTHTDVSPEYIRRACRASLKRLGTDYIDLYQLHVGDMPLERVDETIATLEDLVAEGLIRAYGWSTDDPERIAAFVKGPHCTAVQNQMNLFDDAPRILAVCEAYDLASVNRGPLAMGLLTGKFSAGSTLPRDDVRGMNLEWLTYFSDGRPNPELLARLDAVREILTSGGRTLAQGALGWLLARNGRTVPIPGIRTVAQAEDNAGALRHGPLTAEQFTEVETLLRRWSPDTADAVRTEPR</sequence>
<feature type="domain" description="NADP-dependent oxidoreductase" evidence="2">
    <location>
        <begin position="18"/>
        <end position="325"/>
    </location>
</feature>
<dbReference type="Proteomes" id="UP000319213">
    <property type="component" value="Unassembled WGS sequence"/>
</dbReference>
<keyword evidence="1" id="KW-0560">Oxidoreductase</keyword>
<dbReference type="InterPro" id="IPR036812">
    <property type="entry name" value="NAD(P)_OxRdtase_dom_sf"/>
</dbReference>
<name>A0A543IVM1_9ACTN</name>
<dbReference type="EMBL" id="VFPQ01000001">
    <property type="protein sequence ID" value="TQM74626.1"/>
    <property type="molecule type" value="Genomic_DNA"/>
</dbReference>
<dbReference type="InterPro" id="IPR050523">
    <property type="entry name" value="AKR_Detox_Biosynth"/>
</dbReference>
<organism evidence="3 4">
    <name type="scientific">Thermopolyspora flexuosa</name>
    <dbReference type="NCBI Taxonomy" id="103836"/>
    <lineage>
        <taxon>Bacteria</taxon>
        <taxon>Bacillati</taxon>
        <taxon>Actinomycetota</taxon>
        <taxon>Actinomycetes</taxon>
        <taxon>Streptosporangiales</taxon>
        <taxon>Streptosporangiaceae</taxon>
        <taxon>Thermopolyspora</taxon>
    </lineage>
</organism>
<dbReference type="Pfam" id="PF00248">
    <property type="entry name" value="Aldo_ket_red"/>
    <property type="match status" value="1"/>
</dbReference>
<dbReference type="AlphaFoldDB" id="A0A543IVM1"/>
<dbReference type="PANTHER" id="PTHR43364:SF4">
    <property type="entry name" value="NAD(P)-LINKED OXIDOREDUCTASE SUPERFAMILY PROTEIN"/>
    <property type="match status" value="1"/>
</dbReference>
<dbReference type="GO" id="GO:0016491">
    <property type="term" value="F:oxidoreductase activity"/>
    <property type="evidence" value="ECO:0007669"/>
    <property type="project" value="UniProtKB-KW"/>
</dbReference>